<accession>A0ACC2WR43</accession>
<proteinExistence type="predicted"/>
<name>A0ACC2WR43_9TREE</name>
<organism evidence="1 2">
    <name type="scientific">Naganishia adeliensis</name>
    <dbReference type="NCBI Taxonomy" id="92952"/>
    <lineage>
        <taxon>Eukaryota</taxon>
        <taxon>Fungi</taxon>
        <taxon>Dikarya</taxon>
        <taxon>Basidiomycota</taxon>
        <taxon>Agaricomycotina</taxon>
        <taxon>Tremellomycetes</taxon>
        <taxon>Filobasidiales</taxon>
        <taxon>Filobasidiaceae</taxon>
        <taxon>Naganishia</taxon>
    </lineage>
</organism>
<sequence length="841" mass="89067">MPHRNTEGQPLLPSSSRDVPPAGPVINKRKHDKGVLQSSLDIVFSYSRSQQMFPFTAATAPSFVEPEGSYFGEGYEEGEEDEGDGANEEAEESMIREPGDYVDLEDDLPPELRRDRGKTSTARLPRQKGHDIDEHGVFGQSDYSPSPSRGTSPTRTGAQHRPGLTSHASGSSGLIVASSEDEDAGTGSSPLVGEGPGREALRRPGLPSGYGSTASTARWASSRTITSGNAFDASTKGGNTFPGQGIKTVPADDASFVSGDASFITATADGSDDEEEGATKRKRSVVSFRGDTDFGGGFTSISSKNQSTLGIGARQRRGTLNSLGGGQLSPLSPLGSRIGAGSGGLRASSGFGTGGQSGGLGARRGSIVNRRMSVSVKSIKGHEVQLGRSTSGQTMFNAIAVLVGIGVLSEPLAFRYAGWIGGTVLLLAFGLVTNYTAKLLAKLILEDPNCQGYSDLGIKAFGWKARLFVDTLFCLELFALSIAWIVLLGDSLHAVLGHLSADTYKIIGFFIVVPTTLLPLHLLSIPSLISLFSSFLLILILLIDGFSKSAAPGSILHPVHTSLGPDMENYNFLGGLGLLIAGFGGHAIIPSLALDMKSPHKFNKVCDWSFGIASVIFMVTGAAGYLMFGERVTDEITKDLMKDEYGFSKTLNQVATWMIVINPIAKFALCTRPPYSASIPSPRATHTNPPLRTPPHLPANHTSKAIPRTHHTSPRRPANHPNSSAFTIPTTGAFAPPPLASAGALVARAARRKTVGRLIARVGVTAACVVVAILLPEFERLMAFLGSFTTFFICVLLPLMFYTAITPAEERGKTRDGVHLVIFVISSVMMISGTAWAFVSE</sequence>
<comment type="caution">
    <text evidence="1">The sequence shown here is derived from an EMBL/GenBank/DDBJ whole genome shotgun (WGS) entry which is preliminary data.</text>
</comment>
<dbReference type="EMBL" id="JASBWS010000011">
    <property type="protein sequence ID" value="KAJ9113750.1"/>
    <property type="molecule type" value="Genomic_DNA"/>
</dbReference>
<protein>
    <submittedName>
        <fullName evidence="1">Uncharacterized protein</fullName>
    </submittedName>
</protein>
<evidence type="ECO:0000313" key="1">
    <source>
        <dbReference type="EMBL" id="KAJ9113750.1"/>
    </source>
</evidence>
<keyword evidence="2" id="KW-1185">Reference proteome</keyword>
<gene>
    <name evidence="1" type="ORF">QFC20_001775</name>
</gene>
<reference evidence="1" key="1">
    <citation type="submission" date="2023-04" db="EMBL/GenBank/DDBJ databases">
        <title>Draft Genome sequencing of Naganishia species isolated from polar environments using Oxford Nanopore Technology.</title>
        <authorList>
            <person name="Leo P."/>
            <person name="Venkateswaran K."/>
        </authorList>
    </citation>
    <scope>NUCLEOTIDE SEQUENCE</scope>
    <source>
        <strain evidence="1">MNA-CCFEE 5262</strain>
    </source>
</reference>
<dbReference type="Proteomes" id="UP001230649">
    <property type="component" value="Unassembled WGS sequence"/>
</dbReference>
<evidence type="ECO:0000313" key="2">
    <source>
        <dbReference type="Proteomes" id="UP001230649"/>
    </source>
</evidence>